<dbReference type="InterPro" id="IPR000644">
    <property type="entry name" value="CBS_dom"/>
</dbReference>
<accession>I8TCI2</accession>
<dbReference type="SMART" id="SM00116">
    <property type="entry name" value="CBS"/>
    <property type="match status" value="2"/>
</dbReference>
<dbReference type="CDD" id="cd04629">
    <property type="entry name" value="CBS_pair_bac"/>
    <property type="match status" value="1"/>
</dbReference>
<evidence type="ECO:0000313" key="5">
    <source>
        <dbReference type="Proteomes" id="UP000003704"/>
    </source>
</evidence>
<dbReference type="PANTHER" id="PTHR43080">
    <property type="entry name" value="CBS DOMAIN-CONTAINING PROTEIN CBSX3, MITOCHONDRIAL"/>
    <property type="match status" value="1"/>
</dbReference>
<dbReference type="PROSITE" id="PS51371">
    <property type="entry name" value="CBS"/>
    <property type="match status" value="2"/>
</dbReference>
<feature type="domain" description="CBS" evidence="3">
    <location>
        <begin position="79"/>
        <end position="138"/>
    </location>
</feature>
<dbReference type="RefSeq" id="WP_007184462.1">
    <property type="nucleotide sequence ID" value="NZ_AKGD01000001.1"/>
</dbReference>
<evidence type="ECO:0000256" key="1">
    <source>
        <dbReference type="ARBA" id="ARBA00023122"/>
    </source>
</evidence>
<dbReference type="STRING" id="1172194.WQQ_15100"/>
<organism evidence="4 5">
    <name type="scientific">Hydrocarboniphaga effusa AP103</name>
    <dbReference type="NCBI Taxonomy" id="1172194"/>
    <lineage>
        <taxon>Bacteria</taxon>
        <taxon>Pseudomonadati</taxon>
        <taxon>Pseudomonadota</taxon>
        <taxon>Gammaproteobacteria</taxon>
        <taxon>Nevskiales</taxon>
        <taxon>Nevskiaceae</taxon>
        <taxon>Hydrocarboniphaga</taxon>
    </lineage>
</organism>
<comment type="caution">
    <text evidence="4">The sequence shown here is derived from an EMBL/GenBank/DDBJ whole genome shotgun (WGS) entry which is preliminary data.</text>
</comment>
<keyword evidence="1 2" id="KW-0129">CBS domain</keyword>
<dbReference type="EMBL" id="AKGD01000001">
    <property type="protein sequence ID" value="EIT71373.1"/>
    <property type="molecule type" value="Genomic_DNA"/>
</dbReference>
<proteinExistence type="predicted"/>
<gene>
    <name evidence="4" type="ORF">WQQ_15100</name>
</gene>
<dbReference type="Gene3D" id="3.10.580.10">
    <property type="entry name" value="CBS-domain"/>
    <property type="match status" value="1"/>
</dbReference>
<evidence type="ECO:0000313" key="4">
    <source>
        <dbReference type="EMBL" id="EIT71373.1"/>
    </source>
</evidence>
<dbReference type="InterPro" id="IPR044729">
    <property type="entry name" value="CBS_bac"/>
</dbReference>
<keyword evidence="5" id="KW-1185">Reference proteome</keyword>
<reference evidence="4 5" key="1">
    <citation type="journal article" date="2012" name="J. Bacteriol.">
        <title>Genome Sequence of n-Alkane-Degrading Hydrocarboniphaga effusa Strain AP103T (ATCC BAA-332T).</title>
        <authorList>
            <person name="Chang H.K."/>
            <person name="Zylstra G.J."/>
            <person name="Chae J.C."/>
        </authorList>
    </citation>
    <scope>NUCLEOTIDE SEQUENCE [LARGE SCALE GENOMIC DNA]</scope>
    <source>
        <strain evidence="4 5">AP103</strain>
    </source>
</reference>
<protein>
    <recommendedName>
        <fullName evidence="3">CBS domain-containing protein</fullName>
    </recommendedName>
</protein>
<evidence type="ECO:0000256" key="2">
    <source>
        <dbReference type="PROSITE-ProRule" id="PRU00703"/>
    </source>
</evidence>
<evidence type="ECO:0000259" key="3">
    <source>
        <dbReference type="PROSITE" id="PS51371"/>
    </source>
</evidence>
<dbReference type="InterPro" id="IPR046342">
    <property type="entry name" value="CBS_dom_sf"/>
</dbReference>
<name>I8TCI2_9GAMM</name>
<dbReference type="PANTHER" id="PTHR43080:SF26">
    <property type="entry name" value="REGULATORY PROTEIN"/>
    <property type="match status" value="1"/>
</dbReference>
<sequence length="151" mass="16435">MSTLDTVQVRQYMTTQIISFPPDMEVMSAVHELVKHRIASAPVVEDGKLVGMLSERDCLSIAFIASSDSCVAGPVSQFMSSKVASVAPDTSITQLCQLFTNASHRRYPVIENGRLVGIVSRRDALRAISDACSGTLQELTMAEKYFSSSRS</sequence>
<dbReference type="AlphaFoldDB" id="I8TCI2"/>
<dbReference type="OrthoDB" id="9790355at2"/>
<feature type="domain" description="CBS" evidence="3">
    <location>
        <begin position="13"/>
        <end position="69"/>
    </location>
</feature>
<dbReference type="Proteomes" id="UP000003704">
    <property type="component" value="Unassembled WGS sequence"/>
</dbReference>
<dbReference type="SUPFAM" id="SSF54631">
    <property type="entry name" value="CBS-domain pair"/>
    <property type="match status" value="1"/>
</dbReference>
<dbReference type="InterPro" id="IPR051257">
    <property type="entry name" value="Diverse_CBS-Domain"/>
</dbReference>
<dbReference type="Pfam" id="PF00571">
    <property type="entry name" value="CBS"/>
    <property type="match status" value="2"/>
</dbReference>